<feature type="transmembrane region" description="Helical" evidence="1">
    <location>
        <begin position="6"/>
        <end position="25"/>
    </location>
</feature>
<organism evidence="2 3">
    <name type="scientific">Bradyrhizobium erythrophlei</name>
    <dbReference type="NCBI Taxonomy" id="1437360"/>
    <lineage>
        <taxon>Bacteria</taxon>
        <taxon>Pseudomonadati</taxon>
        <taxon>Pseudomonadota</taxon>
        <taxon>Alphaproteobacteria</taxon>
        <taxon>Hyphomicrobiales</taxon>
        <taxon>Nitrobacteraceae</taxon>
        <taxon>Bradyrhizobium</taxon>
    </lineage>
</organism>
<gene>
    <name evidence="2" type="ORF">SAMN05444169_3463</name>
</gene>
<evidence type="ECO:0000313" key="2">
    <source>
        <dbReference type="EMBL" id="SHG64332.1"/>
    </source>
</evidence>
<proteinExistence type="predicted"/>
<dbReference type="AlphaFoldDB" id="A0A1M5LGS3"/>
<keyword evidence="1" id="KW-0812">Transmembrane</keyword>
<keyword evidence="1" id="KW-1133">Transmembrane helix</keyword>
<evidence type="ECO:0000256" key="1">
    <source>
        <dbReference type="SAM" id="Phobius"/>
    </source>
</evidence>
<name>A0A1M5LGS3_9BRAD</name>
<keyword evidence="1" id="KW-0472">Membrane</keyword>
<reference evidence="2 3" key="1">
    <citation type="submission" date="2016-11" db="EMBL/GenBank/DDBJ databases">
        <authorList>
            <person name="Jaros S."/>
            <person name="Januszkiewicz K."/>
            <person name="Wedrychowicz H."/>
        </authorList>
    </citation>
    <scope>NUCLEOTIDE SEQUENCE [LARGE SCALE GENOMIC DNA]</scope>
    <source>
        <strain evidence="2 3">GAS242</strain>
    </source>
</reference>
<accession>A0A1M5LGS3</accession>
<evidence type="ECO:0000313" key="3">
    <source>
        <dbReference type="Proteomes" id="UP000190675"/>
    </source>
</evidence>
<dbReference type="EMBL" id="LT670818">
    <property type="protein sequence ID" value="SHG64332.1"/>
    <property type="molecule type" value="Genomic_DNA"/>
</dbReference>
<protein>
    <submittedName>
        <fullName evidence="2">Uncharacterized protein</fullName>
    </submittedName>
</protein>
<sequence>MNNLSLRYVWIILTVSVLLFTAWMFRYDVQTSTYRPCILHDRWTNTVQDC</sequence>
<dbReference type="Proteomes" id="UP000190675">
    <property type="component" value="Chromosome I"/>
</dbReference>